<dbReference type="EMBL" id="PISE01000031">
    <property type="protein sequence ID" value="PKG22840.1"/>
    <property type="molecule type" value="Genomic_DNA"/>
</dbReference>
<accession>A0A2N0YZZ7</accession>
<evidence type="ECO:0000313" key="3">
    <source>
        <dbReference type="EMBL" id="PKG22840.1"/>
    </source>
</evidence>
<feature type="transmembrane region" description="Helical" evidence="2">
    <location>
        <begin position="20"/>
        <end position="43"/>
    </location>
</feature>
<sequence length="100" mass="11405">MFHVIIRVSSRKIAHKKPSFSFVCVGVVTFILQEKTVFCHLILKKSMLMLMINFGTLLIGTEGMRLLREKRVKGRPHRRAAEEAPGPPAESERLEWKSTG</sequence>
<feature type="compositionally biased region" description="Basic and acidic residues" evidence="1">
    <location>
        <begin position="90"/>
        <end position="100"/>
    </location>
</feature>
<evidence type="ECO:0000256" key="1">
    <source>
        <dbReference type="SAM" id="MobiDB-lite"/>
    </source>
</evidence>
<dbReference type="Proteomes" id="UP000233375">
    <property type="component" value="Unassembled WGS sequence"/>
</dbReference>
<dbReference type="AlphaFoldDB" id="A0A2N0YZZ7"/>
<keyword evidence="2" id="KW-1133">Transmembrane helix</keyword>
<evidence type="ECO:0000256" key="2">
    <source>
        <dbReference type="SAM" id="Phobius"/>
    </source>
</evidence>
<keyword evidence="2" id="KW-0472">Membrane</keyword>
<name>A0A2N0YZZ7_9BACI</name>
<evidence type="ECO:0000313" key="4">
    <source>
        <dbReference type="Proteomes" id="UP000233375"/>
    </source>
</evidence>
<feature type="region of interest" description="Disordered" evidence="1">
    <location>
        <begin position="71"/>
        <end position="100"/>
    </location>
</feature>
<gene>
    <name evidence="3" type="ORF">CWS01_14215</name>
</gene>
<feature type="transmembrane region" description="Helical" evidence="2">
    <location>
        <begin position="49"/>
        <end position="67"/>
    </location>
</feature>
<keyword evidence="2" id="KW-0812">Transmembrane</keyword>
<proteinExistence type="predicted"/>
<keyword evidence="4" id="KW-1185">Reference proteome</keyword>
<comment type="caution">
    <text evidence="3">The sequence shown here is derived from an EMBL/GenBank/DDBJ whole genome shotgun (WGS) entry which is preliminary data.</text>
</comment>
<reference evidence="3 4" key="1">
    <citation type="journal article" date="2003" name="Int. J. Syst. Evol. Microbiol.">
        <title>Bacillus nealsonii sp. nov., isolated from a spacecraft-assembly facility, whose spores are gamma-radiation resistant.</title>
        <authorList>
            <person name="Venkateswaran K."/>
            <person name="Kempf M."/>
            <person name="Chen F."/>
            <person name="Satomi M."/>
            <person name="Nicholson W."/>
            <person name="Kern R."/>
        </authorList>
    </citation>
    <scope>NUCLEOTIDE SEQUENCE [LARGE SCALE GENOMIC DNA]</scope>
    <source>
        <strain evidence="3 4">FO-92</strain>
    </source>
</reference>
<protein>
    <submittedName>
        <fullName evidence="3">Uncharacterized protein</fullName>
    </submittedName>
</protein>
<organism evidence="3 4">
    <name type="scientific">Niallia nealsonii</name>
    <dbReference type="NCBI Taxonomy" id="115979"/>
    <lineage>
        <taxon>Bacteria</taxon>
        <taxon>Bacillati</taxon>
        <taxon>Bacillota</taxon>
        <taxon>Bacilli</taxon>
        <taxon>Bacillales</taxon>
        <taxon>Bacillaceae</taxon>
        <taxon>Niallia</taxon>
    </lineage>
</organism>